<dbReference type="InterPro" id="IPR036047">
    <property type="entry name" value="F-box-like_dom_sf"/>
</dbReference>
<evidence type="ECO:0000256" key="1">
    <source>
        <dbReference type="ARBA" id="ARBA00004906"/>
    </source>
</evidence>
<comment type="pathway">
    <text evidence="1">Protein modification; protein ubiquitination.</text>
</comment>
<organism evidence="4">
    <name type="scientific">Aphanomyces astaci</name>
    <name type="common">Crayfish plague agent</name>
    <dbReference type="NCBI Taxonomy" id="112090"/>
    <lineage>
        <taxon>Eukaryota</taxon>
        <taxon>Sar</taxon>
        <taxon>Stramenopiles</taxon>
        <taxon>Oomycota</taxon>
        <taxon>Saprolegniomycetes</taxon>
        <taxon>Saprolegniales</taxon>
        <taxon>Verrucalvaceae</taxon>
        <taxon>Aphanomyces</taxon>
    </lineage>
</organism>
<dbReference type="GeneID" id="20803815"/>
<proteinExistence type="predicted"/>
<dbReference type="PANTHER" id="PTHR46550:SF1">
    <property type="entry name" value="F-BOX PROTEIN 3"/>
    <property type="match status" value="1"/>
</dbReference>
<evidence type="ECO:0000256" key="2">
    <source>
        <dbReference type="ARBA" id="ARBA00022786"/>
    </source>
</evidence>
<dbReference type="STRING" id="112090.W4H3Z2"/>
<dbReference type="PANTHER" id="PTHR46550">
    <property type="entry name" value="F-BOX ONLY PROTEIN 3"/>
    <property type="match status" value="1"/>
</dbReference>
<gene>
    <name evidence="4" type="ORF">H257_01819</name>
</gene>
<dbReference type="RefSeq" id="XP_009823519.1">
    <property type="nucleotide sequence ID" value="XM_009825217.1"/>
</dbReference>
<dbReference type="Pfam" id="PF12937">
    <property type="entry name" value="F-box-like"/>
    <property type="match status" value="1"/>
</dbReference>
<evidence type="ECO:0000259" key="3">
    <source>
        <dbReference type="Pfam" id="PF12937"/>
    </source>
</evidence>
<dbReference type="EMBL" id="KI913116">
    <property type="protein sequence ID" value="ETV86720.1"/>
    <property type="molecule type" value="Genomic_DNA"/>
</dbReference>
<dbReference type="SUPFAM" id="SSF81383">
    <property type="entry name" value="F-box domain"/>
    <property type="match status" value="1"/>
</dbReference>
<dbReference type="Gene3D" id="1.20.1280.50">
    <property type="match status" value="1"/>
</dbReference>
<name>W4H3Z2_APHAT</name>
<accession>W4H3Z2</accession>
<reference evidence="4" key="1">
    <citation type="submission" date="2013-12" db="EMBL/GenBank/DDBJ databases">
        <title>The Genome Sequence of Aphanomyces astaci APO3.</title>
        <authorList>
            <consortium name="The Broad Institute Genomics Platform"/>
            <person name="Russ C."/>
            <person name="Tyler B."/>
            <person name="van West P."/>
            <person name="Dieguez-Uribeondo J."/>
            <person name="Young S.K."/>
            <person name="Zeng Q."/>
            <person name="Gargeya S."/>
            <person name="Fitzgerald M."/>
            <person name="Abouelleil A."/>
            <person name="Alvarado L."/>
            <person name="Chapman S.B."/>
            <person name="Gainer-Dewar J."/>
            <person name="Goldberg J."/>
            <person name="Griggs A."/>
            <person name="Gujja S."/>
            <person name="Hansen M."/>
            <person name="Howarth C."/>
            <person name="Imamovic A."/>
            <person name="Ireland A."/>
            <person name="Larimer J."/>
            <person name="McCowan C."/>
            <person name="Murphy C."/>
            <person name="Pearson M."/>
            <person name="Poon T.W."/>
            <person name="Priest M."/>
            <person name="Roberts A."/>
            <person name="Saif S."/>
            <person name="Shea T."/>
            <person name="Sykes S."/>
            <person name="Wortman J."/>
            <person name="Nusbaum C."/>
            <person name="Birren B."/>
        </authorList>
    </citation>
    <scope>NUCLEOTIDE SEQUENCE [LARGE SCALE GENOMIC DNA]</scope>
    <source>
        <strain evidence="4">APO3</strain>
    </source>
</reference>
<dbReference type="GO" id="GO:0005737">
    <property type="term" value="C:cytoplasm"/>
    <property type="evidence" value="ECO:0007669"/>
    <property type="project" value="TreeGrafter"/>
</dbReference>
<dbReference type="InterPro" id="IPR001810">
    <property type="entry name" value="F-box_dom"/>
</dbReference>
<dbReference type="AlphaFoldDB" id="W4H3Z2"/>
<feature type="domain" description="F-box" evidence="3">
    <location>
        <begin position="48"/>
        <end position="88"/>
    </location>
</feature>
<dbReference type="VEuPathDB" id="FungiDB:H257_01819"/>
<dbReference type="OrthoDB" id="3219396at2759"/>
<keyword evidence="2" id="KW-0833">Ubl conjugation pathway</keyword>
<protein>
    <recommendedName>
        <fullName evidence="3">F-box domain-containing protein</fullName>
    </recommendedName>
</protein>
<sequence>MHPHNRGKSHATIVRRPILSSREWVVLNPIAAARHTLANWHLLGSINDESVLRVLSFLDGRSLAAVGQVCKHLRGMASDDAMWLQACRAEWGVSPDHLSRNHAPVEGKQLYFFAIQSMRTMTQQMLQEQCLRSMHTTIHHSVPPPTPSFTHSFPA</sequence>
<dbReference type="InterPro" id="IPR052121">
    <property type="entry name" value="F-box_SCF_Substrate_Recog"/>
</dbReference>
<evidence type="ECO:0000313" key="4">
    <source>
        <dbReference type="EMBL" id="ETV86720.1"/>
    </source>
</evidence>